<dbReference type="SUPFAM" id="SSF48452">
    <property type="entry name" value="TPR-like"/>
    <property type="match status" value="1"/>
</dbReference>
<evidence type="ECO:0000313" key="7">
    <source>
        <dbReference type="EMBL" id="WEK35463.1"/>
    </source>
</evidence>
<evidence type="ECO:0000256" key="1">
    <source>
        <dbReference type="ARBA" id="ARBA00004442"/>
    </source>
</evidence>
<comment type="similarity">
    <text evidence="2">Belongs to the SusD family.</text>
</comment>
<evidence type="ECO:0000256" key="4">
    <source>
        <dbReference type="ARBA" id="ARBA00023136"/>
    </source>
</evidence>
<dbReference type="Proteomes" id="UP001220610">
    <property type="component" value="Chromosome"/>
</dbReference>
<evidence type="ECO:0000256" key="5">
    <source>
        <dbReference type="ARBA" id="ARBA00023237"/>
    </source>
</evidence>
<evidence type="ECO:0000256" key="2">
    <source>
        <dbReference type="ARBA" id="ARBA00006275"/>
    </source>
</evidence>
<dbReference type="Pfam" id="PF07980">
    <property type="entry name" value="SusD_RagB"/>
    <property type="match status" value="1"/>
</dbReference>
<name>A0AAJ6BFT7_9BACT</name>
<dbReference type="InterPro" id="IPR011990">
    <property type="entry name" value="TPR-like_helical_dom_sf"/>
</dbReference>
<reference evidence="7" key="1">
    <citation type="submission" date="2023-03" db="EMBL/GenBank/DDBJ databases">
        <title>Andean soil-derived lignocellulolytic bacterial consortium as a source of novel taxa and putative plastic-active enzymes.</title>
        <authorList>
            <person name="Diaz-Garcia L."/>
            <person name="Chuvochina M."/>
            <person name="Feuerriegel G."/>
            <person name="Bunk B."/>
            <person name="Sproer C."/>
            <person name="Streit W.R."/>
            <person name="Rodriguez L.M."/>
            <person name="Overmann J."/>
            <person name="Jimenez D.J."/>
        </authorList>
    </citation>
    <scope>NUCLEOTIDE SEQUENCE</scope>
    <source>
        <strain evidence="7">MAG 7</strain>
    </source>
</reference>
<keyword evidence="5" id="KW-0998">Cell outer membrane</keyword>
<dbReference type="Gene3D" id="1.25.40.900">
    <property type="match status" value="1"/>
</dbReference>
<evidence type="ECO:0000313" key="8">
    <source>
        <dbReference type="Proteomes" id="UP001220610"/>
    </source>
</evidence>
<keyword evidence="4" id="KW-0472">Membrane</keyword>
<comment type="subcellular location">
    <subcellularLocation>
        <location evidence="1">Cell outer membrane</location>
    </subcellularLocation>
</comment>
<evidence type="ECO:0000259" key="6">
    <source>
        <dbReference type="Pfam" id="PF07980"/>
    </source>
</evidence>
<keyword evidence="3" id="KW-0732">Signal</keyword>
<accession>A0AAJ6BFT7</accession>
<dbReference type="GO" id="GO:0009279">
    <property type="term" value="C:cell outer membrane"/>
    <property type="evidence" value="ECO:0007669"/>
    <property type="project" value="UniProtKB-SubCell"/>
</dbReference>
<dbReference type="AlphaFoldDB" id="A0AAJ6BFT7"/>
<protein>
    <submittedName>
        <fullName evidence="7">RagB/SusD family nutrient uptake outer membrane protein</fullName>
    </submittedName>
</protein>
<dbReference type="InterPro" id="IPR012944">
    <property type="entry name" value="SusD_RagB_dom"/>
</dbReference>
<dbReference type="Gene3D" id="1.25.40.390">
    <property type="match status" value="1"/>
</dbReference>
<gene>
    <name evidence="7" type="ORF">P0Y53_23470</name>
</gene>
<proteinExistence type="inferred from homology"/>
<organism evidence="7 8">
    <name type="scientific">Candidatus Pseudobacter hemicellulosilyticus</name>
    <dbReference type="NCBI Taxonomy" id="3121375"/>
    <lineage>
        <taxon>Bacteria</taxon>
        <taxon>Pseudomonadati</taxon>
        <taxon>Bacteroidota</taxon>
        <taxon>Chitinophagia</taxon>
        <taxon>Chitinophagales</taxon>
        <taxon>Chitinophagaceae</taxon>
        <taxon>Pseudobacter</taxon>
    </lineage>
</organism>
<evidence type="ECO:0000256" key="3">
    <source>
        <dbReference type="ARBA" id="ARBA00022729"/>
    </source>
</evidence>
<dbReference type="EMBL" id="CP119311">
    <property type="protein sequence ID" value="WEK35463.1"/>
    <property type="molecule type" value="Genomic_DNA"/>
</dbReference>
<sequence length="99" mass="11457">MKKTARKYLDAIRMRSNPEIVPIDAVESALIDSIYKERRKELSFEGIRMYDLQRWNKGVHRKDAKLSSATDLNYPSDKSIAPIPLQDVRYAGLLQNKGY</sequence>
<feature type="domain" description="RagB/SusD" evidence="6">
    <location>
        <begin position="3"/>
        <end position="60"/>
    </location>
</feature>